<gene>
    <name evidence="8" type="ORF">SIN8267_00911</name>
</gene>
<comment type="subcellular location">
    <subcellularLocation>
        <location evidence="1">Cell membrane</location>
        <topology evidence="1">Multi-pass membrane protein</topology>
    </subcellularLocation>
</comment>
<comment type="caution">
    <text evidence="8">The sequence shown here is derived from an EMBL/GenBank/DDBJ whole genome shotgun (WGS) entry which is preliminary data.</text>
</comment>
<dbReference type="RefSeq" id="WP_237443482.1">
    <property type="nucleotide sequence ID" value="NZ_CAKLPX010000001.1"/>
</dbReference>
<feature type="transmembrane region" description="Helical" evidence="6">
    <location>
        <begin position="115"/>
        <end position="137"/>
    </location>
</feature>
<feature type="transmembrane region" description="Helical" evidence="6">
    <location>
        <begin position="21"/>
        <end position="38"/>
    </location>
</feature>
<evidence type="ECO:0000256" key="5">
    <source>
        <dbReference type="ARBA" id="ARBA00023136"/>
    </source>
</evidence>
<evidence type="ECO:0000256" key="4">
    <source>
        <dbReference type="ARBA" id="ARBA00022989"/>
    </source>
</evidence>
<dbReference type="EMBL" id="CAKLPX010000001">
    <property type="protein sequence ID" value="CAH0990811.1"/>
    <property type="molecule type" value="Genomic_DNA"/>
</dbReference>
<keyword evidence="3 6" id="KW-0812">Transmembrane</keyword>
<sequence>MTSNLPIAPLWRRIAAMFYDTFLLIGVLSLATFLFHWLSLKMTGDTLVISHNSGEVVTDLPTTTSGPIYQFYLFFIIGLFFTYFWQKLGQTLGMQAWRLRVCQPDGSNITYQQALVRYLVAWPAFICLGLGYLWSLFHPQGSSWQDLTSKTQVVVMPKRK</sequence>
<evidence type="ECO:0000256" key="1">
    <source>
        <dbReference type="ARBA" id="ARBA00004651"/>
    </source>
</evidence>
<evidence type="ECO:0000259" key="7">
    <source>
        <dbReference type="Pfam" id="PF06271"/>
    </source>
</evidence>
<feature type="transmembrane region" description="Helical" evidence="6">
    <location>
        <begin position="68"/>
        <end position="85"/>
    </location>
</feature>
<organism evidence="8 9">
    <name type="scientific">Sinobacterium norvegicum</name>
    <dbReference type="NCBI Taxonomy" id="1641715"/>
    <lineage>
        <taxon>Bacteria</taxon>
        <taxon>Pseudomonadati</taxon>
        <taxon>Pseudomonadota</taxon>
        <taxon>Gammaproteobacteria</taxon>
        <taxon>Cellvibrionales</taxon>
        <taxon>Spongiibacteraceae</taxon>
        <taxon>Sinobacterium</taxon>
    </lineage>
</organism>
<protein>
    <recommendedName>
        <fullName evidence="7">RDD domain-containing protein</fullName>
    </recommendedName>
</protein>
<keyword evidence="9" id="KW-1185">Reference proteome</keyword>
<evidence type="ECO:0000313" key="8">
    <source>
        <dbReference type="EMBL" id="CAH0990811.1"/>
    </source>
</evidence>
<evidence type="ECO:0000256" key="3">
    <source>
        <dbReference type="ARBA" id="ARBA00022692"/>
    </source>
</evidence>
<proteinExistence type="predicted"/>
<dbReference type="InterPro" id="IPR051791">
    <property type="entry name" value="Pra-immunoreactive"/>
</dbReference>
<dbReference type="Pfam" id="PF06271">
    <property type="entry name" value="RDD"/>
    <property type="match status" value="1"/>
</dbReference>
<evidence type="ECO:0000313" key="9">
    <source>
        <dbReference type="Proteomes" id="UP000838100"/>
    </source>
</evidence>
<dbReference type="Proteomes" id="UP000838100">
    <property type="component" value="Unassembled WGS sequence"/>
</dbReference>
<dbReference type="PANTHER" id="PTHR36115:SF10">
    <property type="entry name" value="RDD DOMAIN-CONTAINING PROTEIN"/>
    <property type="match status" value="1"/>
</dbReference>
<evidence type="ECO:0000256" key="6">
    <source>
        <dbReference type="SAM" id="Phobius"/>
    </source>
</evidence>
<evidence type="ECO:0000256" key="2">
    <source>
        <dbReference type="ARBA" id="ARBA00022475"/>
    </source>
</evidence>
<keyword evidence="2" id="KW-1003">Cell membrane</keyword>
<accession>A0ABM9ADN8</accession>
<keyword evidence="4 6" id="KW-1133">Transmembrane helix</keyword>
<reference evidence="8" key="1">
    <citation type="submission" date="2021-12" db="EMBL/GenBank/DDBJ databases">
        <authorList>
            <person name="Rodrigo-Torres L."/>
            <person name="Arahal R. D."/>
            <person name="Lucena T."/>
        </authorList>
    </citation>
    <scope>NUCLEOTIDE SEQUENCE</scope>
    <source>
        <strain evidence="8">CECT 8267</strain>
    </source>
</reference>
<dbReference type="PANTHER" id="PTHR36115">
    <property type="entry name" value="PROLINE-RICH ANTIGEN HOMOLOG-RELATED"/>
    <property type="match status" value="1"/>
</dbReference>
<feature type="domain" description="RDD" evidence="7">
    <location>
        <begin position="8"/>
        <end position="149"/>
    </location>
</feature>
<keyword evidence="5 6" id="KW-0472">Membrane</keyword>
<dbReference type="InterPro" id="IPR010432">
    <property type="entry name" value="RDD"/>
</dbReference>
<name>A0ABM9ADN8_9GAMM</name>